<evidence type="ECO:0000313" key="3">
    <source>
        <dbReference type="EMBL" id="OUR93051.1"/>
    </source>
</evidence>
<evidence type="ECO:0000256" key="2">
    <source>
        <dbReference type="SAM" id="SignalP"/>
    </source>
</evidence>
<accession>A0A1Y5F7G0</accession>
<reference evidence="4" key="1">
    <citation type="journal article" date="2017" name="Proc. Natl. Acad. Sci. U.S.A.">
        <title>Simulation of Deepwater Horizon oil plume reveals substrate specialization within a complex community of hydrocarbon-degraders.</title>
        <authorList>
            <person name="Hu P."/>
            <person name="Dubinsky E.A."/>
            <person name="Probst A.J."/>
            <person name="Wang J."/>
            <person name="Sieber C.M.K."/>
            <person name="Tom L.M."/>
            <person name="Gardinali P."/>
            <person name="Banfield J.F."/>
            <person name="Atlas R.M."/>
            <person name="Andersen G.L."/>
        </authorList>
    </citation>
    <scope>NUCLEOTIDE SEQUENCE [LARGE SCALE GENOMIC DNA]</scope>
</reference>
<dbReference type="Pfam" id="PF13584">
    <property type="entry name" value="BatD"/>
    <property type="match status" value="1"/>
</dbReference>
<feature type="signal peptide" evidence="2">
    <location>
        <begin position="1"/>
        <end position="18"/>
    </location>
</feature>
<dbReference type="EMBL" id="MAAO01000016">
    <property type="protein sequence ID" value="OUR93051.1"/>
    <property type="molecule type" value="Genomic_DNA"/>
</dbReference>
<keyword evidence="1" id="KW-1133">Transmembrane helix</keyword>
<evidence type="ECO:0000313" key="4">
    <source>
        <dbReference type="Proteomes" id="UP000196531"/>
    </source>
</evidence>
<keyword evidence="1" id="KW-0472">Membrane</keyword>
<dbReference type="AlphaFoldDB" id="A0A1Y5F7G0"/>
<organism evidence="3 4">
    <name type="scientific">Halobacteriovorax marinus</name>
    <dbReference type="NCBI Taxonomy" id="97084"/>
    <lineage>
        <taxon>Bacteria</taxon>
        <taxon>Pseudomonadati</taxon>
        <taxon>Bdellovibrionota</taxon>
        <taxon>Bacteriovoracia</taxon>
        <taxon>Bacteriovoracales</taxon>
        <taxon>Halobacteriovoraceae</taxon>
        <taxon>Halobacteriovorax</taxon>
    </lineage>
</organism>
<sequence>MKKILFALLLLSCFNTFSSDKVKVLIQPSRPIVNEPFDLIFKIKLTGNEEPYISFDPGNAQVTGRSNRGVSVKTTIINGKFTTTKEVTYVYNIISERSGRLLIKNVEVDFGNGKKEKIKNLKINVLREAKRPKDIFILAIPSKTDVFVGEGFDVNYYLYFRVGVLGNEVEKYPPLGKFLKRFHMVNEVVETVRYQGEIYRRSLKYSARLFAQKAGEATIDPIKLKVQYSPNRNRGAFGFGIQLGQYRTRSFQSKKVKINVMSLPTENIPPYFSGLVGKHEYTLTVPRNKYVVNEAVEAKLEVKGVGALEALDPPVVFSHPNLEEFDTKGELQAINQQIHKKTFEYTYLARSSFVINEKNLKVAYFDPDTREYVTTEIQVPKLIISGSSVTSKSYTRPSKDTSIEVLDQESNLEAEKIGLVGINLGKSETRSITPFKFNLCLGFVILLILGSFFIRKSEDSGIKSEINKLVKLNISKNGTFSSLYGLLNMIPGEDSLNPREKLEQSKLSSSSKKYFSLLLDSLERGTYSNESKNKVDIHKKHFSELRKYLYS</sequence>
<evidence type="ECO:0008006" key="5">
    <source>
        <dbReference type="Google" id="ProtNLM"/>
    </source>
</evidence>
<dbReference type="InterPro" id="IPR025738">
    <property type="entry name" value="BatD"/>
</dbReference>
<dbReference type="PANTHER" id="PTHR40940">
    <property type="entry name" value="PROTEIN BATD-RELATED"/>
    <property type="match status" value="1"/>
</dbReference>
<gene>
    <name evidence="3" type="ORF">A9Q84_21340</name>
</gene>
<name>A0A1Y5F7G0_9BACT</name>
<dbReference type="PANTHER" id="PTHR40940:SF2">
    <property type="entry name" value="BATD"/>
    <property type="match status" value="1"/>
</dbReference>
<comment type="caution">
    <text evidence="3">The sequence shown here is derived from an EMBL/GenBank/DDBJ whole genome shotgun (WGS) entry which is preliminary data.</text>
</comment>
<feature type="transmembrane region" description="Helical" evidence="1">
    <location>
        <begin position="435"/>
        <end position="454"/>
    </location>
</feature>
<protein>
    <recommendedName>
        <fullName evidence="5">BatD</fullName>
    </recommendedName>
</protein>
<evidence type="ECO:0000256" key="1">
    <source>
        <dbReference type="SAM" id="Phobius"/>
    </source>
</evidence>
<proteinExistence type="predicted"/>
<keyword evidence="1" id="KW-0812">Transmembrane</keyword>
<dbReference type="Proteomes" id="UP000196531">
    <property type="component" value="Unassembled WGS sequence"/>
</dbReference>
<keyword evidence="2" id="KW-0732">Signal</keyword>
<feature type="chain" id="PRO_5012712098" description="BatD" evidence="2">
    <location>
        <begin position="19"/>
        <end position="551"/>
    </location>
</feature>